<proteinExistence type="inferred from homology"/>
<evidence type="ECO:0000259" key="6">
    <source>
        <dbReference type="Pfam" id="PF07992"/>
    </source>
</evidence>
<reference evidence="7 8" key="1">
    <citation type="submission" date="2017-09" db="EMBL/GenBank/DDBJ databases">
        <authorList>
            <person name="Ehlers B."/>
            <person name="Leendertz F.H."/>
        </authorList>
    </citation>
    <scope>NUCLEOTIDE SEQUENCE [LARGE SCALE GENOMIC DNA]</scope>
    <source>
        <strain evidence="7 8">DSM 27208</strain>
    </source>
</reference>
<evidence type="ECO:0000256" key="5">
    <source>
        <dbReference type="ARBA" id="ARBA00023002"/>
    </source>
</evidence>
<keyword evidence="4" id="KW-0274">FAD</keyword>
<dbReference type="Gene3D" id="3.50.50.100">
    <property type="match status" value="1"/>
</dbReference>
<organism evidence="7 8">
    <name type="scientific">Natronoarchaeum philippinense</name>
    <dbReference type="NCBI Taxonomy" id="558529"/>
    <lineage>
        <taxon>Archaea</taxon>
        <taxon>Methanobacteriati</taxon>
        <taxon>Methanobacteriota</taxon>
        <taxon>Stenosarchaea group</taxon>
        <taxon>Halobacteria</taxon>
        <taxon>Halobacteriales</taxon>
        <taxon>Natronoarchaeaceae</taxon>
    </lineage>
</organism>
<dbReference type="InterPro" id="IPR023753">
    <property type="entry name" value="FAD/NAD-binding_dom"/>
</dbReference>
<comment type="cofactor">
    <cofactor evidence="1">
        <name>FAD</name>
        <dbReference type="ChEBI" id="CHEBI:57692"/>
    </cofactor>
</comment>
<dbReference type="PANTHER" id="PTHR42913">
    <property type="entry name" value="APOPTOSIS-INDUCING FACTOR 1"/>
    <property type="match status" value="1"/>
</dbReference>
<name>A0A285N398_NATPI</name>
<dbReference type="RefSeq" id="WP_097007100.1">
    <property type="nucleotide sequence ID" value="NZ_OBEJ01000001.1"/>
</dbReference>
<keyword evidence="8" id="KW-1185">Reference proteome</keyword>
<evidence type="ECO:0000256" key="3">
    <source>
        <dbReference type="ARBA" id="ARBA00022630"/>
    </source>
</evidence>
<protein>
    <submittedName>
        <fullName evidence="7">NADH dehydrogenase</fullName>
    </submittedName>
</protein>
<evidence type="ECO:0000256" key="2">
    <source>
        <dbReference type="ARBA" id="ARBA00005272"/>
    </source>
</evidence>
<dbReference type="AlphaFoldDB" id="A0A285N398"/>
<evidence type="ECO:0000256" key="1">
    <source>
        <dbReference type="ARBA" id="ARBA00001974"/>
    </source>
</evidence>
<dbReference type="Pfam" id="PF07992">
    <property type="entry name" value="Pyr_redox_2"/>
    <property type="match status" value="1"/>
</dbReference>
<accession>A0A285N398</accession>
<evidence type="ECO:0000313" key="7">
    <source>
        <dbReference type="EMBL" id="SNZ02466.1"/>
    </source>
</evidence>
<gene>
    <name evidence="7" type="ORF">SAMN06269185_0029</name>
</gene>
<dbReference type="OrthoDB" id="38899at2157"/>
<keyword evidence="5" id="KW-0560">Oxidoreductase</keyword>
<dbReference type="EMBL" id="OBEJ01000001">
    <property type="protein sequence ID" value="SNZ02466.1"/>
    <property type="molecule type" value="Genomic_DNA"/>
</dbReference>
<dbReference type="InterPro" id="IPR036188">
    <property type="entry name" value="FAD/NAD-bd_sf"/>
</dbReference>
<evidence type="ECO:0000256" key="4">
    <source>
        <dbReference type="ARBA" id="ARBA00022827"/>
    </source>
</evidence>
<sequence>MRVLVLGGGYAGLALTRRLEDRLPPDVELLLVDDTGEHLVLHELHRAIRRPSIVEAISIPLADVTYRADVRTGTVAEIDADERVVTLADGEQLEYDIGAVCLGAETADYGIPGVEEHGTPLKTVADAETIREEFLDVLERSGDRVVIGGAGLSGIQVAGELAALAREQLGDTDDGPELCLLEQKTSVAPGFDAEFQDAIENALRESGVDIRTESVVAGASEDAVELAAGERIECDQFVWTGGITGRTALDGERPVVRKTLRLADRTFVLGDAARVVDAEGRRVPASAQAAVREAAVVAESMVRLVEHDRRAAELFVPRPEPFRFDSPGWVVSVGDDAVAQIGPAVLTGRAAVAAKATTGASYLGSVGAVGRAVDLVYEELGPPPSE</sequence>
<dbReference type="SUPFAM" id="SSF51905">
    <property type="entry name" value="FAD/NAD(P)-binding domain"/>
    <property type="match status" value="2"/>
</dbReference>
<dbReference type="Proteomes" id="UP000219453">
    <property type="component" value="Unassembled WGS sequence"/>
</dbReference>
<dbReference type="GO" id="GO:0003955">
    <property type="term" value="F:NAD(P)H dehydrogenase (quinone) activity"/>
    <property type="evidence" value="ECO:0007669"/>
    <property type="project" value="TreeGrafter"/>
</dbReference>
<comment type="similarity">
    <text evidence="2">Belongs to the NADH dehydrogenase family.</text>
</comment>
<dbReference type="PANTHER" id="PTHR42913:SF3">
    <property type="entry name" value="64 KDA MITOCHONDRIAL NADH DEHYDROGENASE (EUROFUNG)"/>
    <property type="match status" value="1"/>
</dbReference>
<dbReference type="GO" id="GO:0019646">
    <property type="term" value="P:aerobic electron transport chain"/>
    <property type="evidence" value="ECO:0007669"/>
    <property type="project" value="TreeGrafter"/>
</dbReference>
<keyword evidence="3" id="KW-0285">Flavoprotein</keyword>
<dbReference type="InterPro" id="IPR051169">
    <property type="entry name" value="NADH-Q_oxidoreductase"/>
</dbReference>
<feature type="domain" description="FAD/NAD(P)-binding" evidence="6">
    <location>
        <begin position="1"/>
        <end position="294"/>
    </location>
</feature>
<evidence type="ECO:0000313" key="8">
    <source>
        <dbReference type="Proteomes" id="UP000219453"/>
    </source>
</evidence>